<feature type="domain" description="ABC-type transport auxiliary lipoprotein component" evidence="2">
    <location>
        <begin position="41"/>
        <end position="191"/>
    </location>
</feature>
<dbReference type="RefSeq" id="WP_239795905.1">
    <property type="nucleotide sequence ID" value="NZ_OU912926.1"/>
</dbReference>
<evidence type="ECO:0000259" key="2">
    <source>
        <dbReference type="Pfam" id="PF03886"/>
    </source>
</evidence>
<keyword evidence="1" id="KW-0732">Signal</keyword>
<dbReference type="Pfam" id="PF03886">
    <property type="entry name" value="ABC_trans_aux"/>
    <property type="match status" value="1"/>
</dbReference>
<dbReference type="SUPFAM" id="SSF159594">
    <property type="entry name" value="XCC0632-like"/>
    <property type="match status" value="1"/>
</dbReference>
<dbReference type="InterPro" id="IPR005586">
    <property type="entry name" value="ABC_trans_aux"/>
</dbReference>
<dbReference type="Proteomes" id="UP000839052">
    <property type="component" value="Chromosome"/>
</dbReference>
<evidence type="ECO:0000313" key="3">
    <source>
        <dbReference type="EMBL" id="CAG9931863.1"/>
    </source>
</evidence>
<dbReference type="EMBL" id="OU912926">
    <property type="protein sequence ID" value="CAG9931863.1"/>
    <property type="molecule type" value="Genomic_DNA"/>
</dbReference>
<dbReference type="Gene3D" id="3.40.50.10610">
    <property type="entry name" value="ABC-type transport auxiliary lipoprotein component"/>
    <property type="match status" value="1"/>
</dbReference>
<evidence type="ECO:0000256" key="1">
    <source>
        <dbReference type="SAM" id="SignalP"/>
    </source>
</evidence>
<dbReference type="PROSITE" id="PS51257">
    <property type="entry name" value="PROKAR_LIPOPROTEIN"/>
    <property type="match status" value="1"/>
</dbReference>
<name>A0ABN8AMG8_9PROT</name>
<evidence type="ECO:0000313" key="4">
    <source>
        <dbReference type="Proteomes" id="UP000839052"/>
    </source>
</evidence>
<proteinExistence type="predicted"/>
<keyword evidence="3" id="KW-0449">Lipoprotein</keyword>
<organism evidence="3 4">
    <name type="scientific">Candidatus Nitrotoga arctica</name>
    <dbReference type="NCBI Taxonomy" id="453162"/>
    <lineage>
        <taxon>Bacteria</taxon>
        <taxon>Pseudomonadati</taxon>
        <taxon>Pseudomonadota</taxon>
        <taxon>Betaproteobacteria</taxon>
        <taxon>Nitrosomonadales</taxon>
        <taxon>Gallionellaceae</taxon>
        <taxon>Candidatus Nitrotoga</taxon>
    </lineage>
</organism>
<protein>
    <submittedName>
        <fullName evidence="3">ABC-type transport auxiliary lipoprotein component</fullName>
    </submittedName>
</protein>
<reference evidence="3 4" key="1">
    <citation type="submission" date="2021-10" db="EMBL/GenBank/DDBJ databases">
        <authorList>
            <person name="Koch H."/>
        </authorList>
    </citation>
    <scope>NUCLEOTIDE SEQUENCE [LARGE SCALE GENOMIC DNA]</scope>
    <source>
        <strain evidence="3">6680</strain>
    </source>
</reference>
<keyword evidence="4" id="KW-1185">Reference proteome</keyword>
<gene>
    <name evidence="3" type="ORF">NTG6680_0610</name>
</gene>
<sequence>MKVPVIKSHVPTLAVLAACLGGCASTPVPTLLTLPPAVFGPASASGGGASMPVMSVARIDVPEYLLARRVRYRADDSSLAEWPDTFWAERVEIGISREFAAAVRQMLPGWRLCETNCGEQPLQMSLQVTLDRLDYVRSSRQLHAGARLMLWSPERPARLLRTEERRYAIAGHDDTAQSQARTVTELLRRIAMDASAMIPLPAPASPHR</sequence>
<feature type="signal peptide" evidence="1">
    <location>
        <begin position="1"/>
        <end position="17"/>
    </location>
</feature>
<accession>A0ABN8AMG8</accession>
<feature type="chain" id="PRO_5045391471" evidence="1">
    <location>
        <begin position="18"/>
        <end position="208"/>
    </location>
</feature>